<comment type="caution">
    <text evidence="2">The sequence shown here is derived from an EMBL/GenBank/DDBJ whole genome shotgun (WGS) entry which is preliminary data.</text>
</comment>
<keyword evidence="3" id="KW-1185">Reference proteome</keyword>
<sequence length="100" mass="11435">MNKGNEKIAETEKQANKNARQKEKRTAKNKATVDKEQMKIMFMPTWNVRDLKDKEKEQSMDKALTEGGLDWKKYKETIKEVAKKVCGTTKIKGDGAKGTE</sequence>
<dbReference type="Proteomes" id="UP000801492">
    <property type="component" value="Unassembled WGS sequence"/>
</dbReference>
<evidence type="ECO:0000256" key="1">
    <source>
        <dbReference type="SAM" id="MobiDB-lite"/>
    </source>
</evidence>
<gene>
    <name evidence="2" type="ORF">ILUMI_09854</name>
</gene>
<accession>A0A8K0D343</accession>
<evidence type="ECO:0000313" key="3">
    <source>
        <dbReference type="Proteomes" id="UP000801492"/>
    </source>
</evidence>
<proteinExistence type="predicted"/>
<feature type="region of interest" description="Disordered" evidence="1">
    <location>
        <begin position="1"/>
        <end position="33"/>
    </location>
</feature>
<dbReference type="AlphaFoldDB" id="A0A8K0D343"/>
<dbReference type="EMBL" id="VTPC01005176">
    <property type="protein sequence ID" value="KAF2896321.1"/>
    <property type="molecule type" value="Genomic_DNA"/>
</dbReference>
<reference evidence="2" key="1">
    <citation type="submission" date="2019-08" db="EMBL/GenBank/DDBJ databases">
        <title>The genome of the North American firefly Photinus pyralis.</title>
        <authorList>
            <consortium name="Photinus pyralis genome working group"/>
            <person name="Fallon T.R."/>
            <person name="Sander Lower S.E."/>
            <person name="Weng J.-K."/>
        </authorList>
    </citation>
    <scope>NUCLEOTIDE SEQUENCE</scope>
    <source>
        <strain evidence="2">TRF0915ILg1</strain>
        <tissue evidence="2">Whole body</tissue>
    </source>
</reference>
<evidence type="ECO:0000313" key="2">
    <source>
        <dbReference type="EMBL" id="KAF2896321.1"/>
    </source>
</evidence>
<protein>
    <submittedName>
        <fullName evidence="2">Uncharacterized protein</fullName>
    </submittedName>
</protein>
<name>A0A8K0D343_IGNLU</name>
<organism evidence="2 3">
    <name type="scientific">Ignelater luminosus</name>
    <name type="common">Cucubano</name>
    <name type="synonym">Pyrophorus luminosus</name>
    <dbReference type="NCBI Taxonomy" id="2038154"/>
    <lineage>
        <taxon>Eukaryota</taxon>
        <taxon>Metazoa</taxon>
        <taxon>Ecdysozoa</taxon>
        <taxon>Arthropoda</taxon>
        <taxon>Hexapoda</taxon>
        <taxon>Insecta</taxon>
        <taxon>Pterygota</taxon>
        <taxon>Neoptera</taxon>
        <taxon>Endopterygota</taxon>
        <taxon>Coleoptera</taxon>
        <taxon>Polyphaga</taxon>
        <taxon>Elateriformia</taxon>
        <taxon>Elateroidea</taxon>
        <taxon>Elateridae</taxon>
        <taxon>Agrypninae</taxon>
        <taxon>Pyrophorini</taxon>
        <taxon>Ignelater</taxon>
    </lineage>
</organism>